<evidence type="ECO:0000313" key="1">
    <source>
        <dbReference type="EMBL" id="BDT57351.1"/>
    </source>
</evidence>
<sequence>MLLLAGSAAIPASACRLYSPEEVGRGREAALRTMQAKVLALRDEADLVFVGYLQKLTYHDMTVDAGSASPTVMRAHQASFLNPTEIKGKYPTGLALGFRTNQTLVVVNCHSNIQDSLPKGERRRSDLSRLR</sequence>
<accession>A0ABM8C2E2</accession>
<keyword evidence="2" id="KW-1185">Reference proteome</keyword>
<protein>
    <submittedName>
        <fullName evidence="1">Uncharacterized protein</fullName>
    </submittedName>
</protein>
<evidence type="ECO:0000313" key="2">
    <source>
        <dbReference type="Proteomes" id="UP001163336"/>
    </source>
</evidence>
<dbReference type="Proteomes" id="UP001163336">
    <property type="component" value="Chromosome"/>
</dbReference>
<proteinExistence type="predicted"/>
<dbReference type="EMBL" id="AP026966">
    <property type="protein sequence ID" value="BDT57351.1"/>
    <property type="molecule type" value="Genomic_DNA"/>
</dbReference>
<reference evidence="1" key="1">
    <citation type="submission" date="2022-11" db="EMBL/GenBank/DDBJ databases">
        <title>Isolation and characterization of PLA-degrading bacterium Massilia sp. from Antarctic soil.</title>
        <authorList>
            <person name="Sato K."/>
            <person name="Gomez-Fuentes C."/>
            <person name="Ahmad S.A."/>
            <person name="Zulkharnain A."/>
        </authorList>
    </citation>
    <scope>NUCLEOTIDE SEQUENCE</scope>
    <source>
        <strain evidence="1">N-3</strain>
    </source>
</reference>
<organism evidence="1 2">
    <name type="scientific">Massilia varians</name>
    <dbReference type="NCBI Taxonomy" id="457921"/>
    <lineage>
        <taxon>Bacteria</taxon>
        <taxon>Pseudomonadati</taxon>
        <taxon>Pseudomonadota</taxon>
        <taxon>Betaproteobacteria</taxon>
        <taxon>Burkholderiales</taxon>
        <taxon>Oxalobacteraceae</taxon>
        <taxon>Telluria group</taxon>
        <taxon>Massilia</taxon>
    </lineage>
</organism>
<gene>
    <name evidence="1" type="ORF">MasN3_08450</name>
</gene>
<name>A0ABM8C2E2_9BURK</name>